<sequence>MNWKTIRIALADCCRQPAGTTQRSSLLPRRLQGIRPQCLTSQQFSYDLPVVQHFRRIVFSSPFSTVAVDSNYRAAGICLASSEATYRIDALRSPMATARKIELSTSDSGVYSTGISEDAARAASEVLQENLEKHHIYFNDSGFHNHIVHHILTIFALGASPHEIRAAYERNTSYQRPALPANDSVVQSLYDQARFKECLGKRDNYPNLLEFFQREIETKGVEDVVKQYIFAGDDIAEDMLVRLFGGLIHPLIHLGFGIEFNQPAIVAEALAQAATHEDWTGPMFLLPAEKAAGGIGKPGKKTLLQILEEIRNNEKLASSAHWEDENRMRDGVLVRAPDEMIKYAAEFTISEDQMEEKLVEIVDTVAYFTAAAQRPSKQVKFDFFYIHGMNASIFLTKFISLPWLDARSKLRLLEWKGRLNLLLYVSRNTPELYLNDVTQYQASRKWEEIFAYANAHPRDDGHISKLARAVANGERVCRPYEAKAKELGLTITGDMWLKIGNMVMDSTSDKHSVWVRSTGFDAAWEEFEDRSRL</sequence>
<dbReference type="InterPro" id="IPR025337">
    <property type="entry name" value="Questin_oxidase-like"/>
</dbReference>
<gene>
    <name evidence="2" type="ORF">BDV38DRAFT_136039</name>
</gene>
<evidence type="ECO:0008006" key="4">
    <source>
        <dbReference type="Google" id="ProtNLM"/>
    </source>
</evidence>
<dbReference type="GeneID" id="43635575"/>
<dbReference type="AlphaFoldDB" id="A0A5N6SLF3"/>
<reference evidence="2 3" key="1">
    <citation type="submission" date="2019-04" db="EMBL/GenBank/DDBJ databases">
        <title>Friends and foes A comparative genomics study of 23 Aspergillus species from section Flavi.</title>
        <authorList>
            <consortium name="DOE Joint Genome Institute"/>
            <person name="Kjaerbolling I."/>
            <person name="Vesth T."/>
            <person name="Frisvad J.C."/>
            <person name="Nybo J.L."/>
            <person name="Theobald S."/>
            <person name="Kildgaard S."/>
            <person name="Isbrandt T."/>
            <person name="Kuo A."/>
            <person name="Sato A."/>
            <person name="Lyhne E.K."/>
            <person name="Kogle M.E."/>
            <person name="Wiebenga A."/>
            <person name="Kun R.S."/>
            <person name="Lubbers R.J."/>
            <person name="Makela M.R."/>
            <person name="Barry K."/>
            <person name="Chovatia M."/>
            <person name="Clum A."/>
            <person name="Daum C."/>
            <person name="Haridas S."/>
            <person name="He G."/>
            <person name="LaButti K."/>
            <person name="Lipzen A."/>
            <person name="Mondo S."/>
            <person name="Riley R."/>
            <person name="Salamov A."/>
            <person name="Simmons B.A."/>
            <person name="Magnuson J.K."/>
            <person name="Henrissat B."/>
            <person name="Mortensen U.H."/>
            <person name="Larsen T.O."/>
            <person name="Devries R.P."/>
            <person name="Grigoriev I.V."/>
            <person name="Machida M."/>
            <person name="Baker S.E."/>
            <person name="Andersen M.R."/>
        </authorList>
    </citation>
    <scope>NUCLEOTIDE SEQUENCE [LARGE SCALE GENOMIC DNA]</scope>
    <source>
        <strain evidence="2 3">CBS 117625</strain>
    </source>
</reference>
<dbReference type="Proteomes" id="UP000325672">
    <property type="component" value="Unassembled WGS sequence"/>
</dbReference>
<evidence type="ECO:0000313" key="2">
    <source>
        <dbReference type="EMBL" id="KAE8135512.1"/>
    </source>
</evidence>
<dbReference type="PANTHER" id="PTHR35870">
    <property type="entry name" value="PROTEIN, PUTATIVE (AFU_ORTHOLOGUE AFUA_5G03330)-RELATED"/>
    <property type="match status" value="1"/>
</dbReference>
<dbReference type="Pfam" id="PF14027">
    <property type="entry name" value="Questin_oxidase"/>
    <property type="match status" value="1"/>
</dbReference>
<dbReference type="OrthoDB" id="10004862at2759"/>
<dbReference type="EMBL" id="ML743592">
    <property type="protein sequence ID" value="KAE8135512.1"/>
    <property type="molecule type" value="Genomic_DNA"/>
</dbReference>
<proteinExistence type="predicted"/>
<evidence type="ECO:0000256" key="1">
    <source>
        <dbReference type="ARBA" id="ARBA00023002"/>
    </source>
</evidence>
<organism evidence="2 3">
    <name type="scientific">Aspergillus pseudotamarii</name>
    <dbReference type="NCBI Taxonomy" id="132259"/>
    <lineage>
        <taxon>Eukaryota</taxon>
        <taxon>Fungi</taxon>
        <taxon>Dikarya</taxon>
        <taxon>Ascomycota</taxon>
        <taxon>Pezizomycotina</taxon>
        <taxon>Eurotiomycetes</taxon>
        <taxon>Eurotiomycetidae</taxon>
        <taxon>Eurotiales</taxon>
        <taxon>Aspergillaceae</taxon>
        <taxon>Aspergillus</taxon>
        <taxon>Aspergillus subgen. Circumdati</taxon>
    </lineage>
</organism>
<dbReference type="RefSeq" id="XP_031911575.1">
    <property type="nucleotide sequence ID" value="XM_032051365.1"/>
</dbReference>
<evidence type="ECO:0000313" key="3">
    <source>
        <dbReference type="Proteomes" id="UP000325672"/>
    </source>
</evidence>
<protein>
    <recommendedName>
        <fullName evidence="4">HypA-like protein</fullName>
    </recommendedName>
</protein>
<dbReference type="PANTHER" id="PTHR35870:SF1">
    <property type="entry name" value="PROTEIN, PUTATIVE (AFU_ORTHOLOGUE AFUA_5G03330)-RELATED"/>
    <property type="match status" value="1"/>
</dbReference>
<dbReference type="GO" id="GO:0016491">
    <property type="term" value="F:oxidoreductase activity"/>
    <property type="evidence" value="ECO:0007669"/>
    <property type="project" value="UniProtKB-KW"/>
</dbReference>
<keyword evidence="1" id="KW-0560">Oxidoreductase</keyword>
<keyword evidence="3" id="KW-1185">Reference proteome</keyword>
<name>A0A5N6SLF3_ASPPS</name>
<accession>A0A5N6SLF3</accession>